<feature type="active site" evidence="9">
    <location>
        <position position="263"/>
    </location>
</feature>
<dbReference type="AlphaFoldDB" id="A0A4R0GLF3"/>
<feature type="domain" description="Core-binding (CB)" evidence="12">
    <location>
        <begin position="3"/>
        <end position="89"/>
    </location>
</feature>
<sequence length="411" mass="42923">MPEPLRDAVDEFARHLASVRNRSPHTVRAYVADLVSLLDHAHRMGCADLAGLSLDTVRSWLAKQRTMGAARASLARRAAAARTFSAWAHRGGLLPSDVAATLASPRPQRTLPTVLRADQAVLLVEAPTRPGTKAANQTEAADPTGAQVRAEAANGTGAEARTETTNRTESAAGTQVADRTEAADRTRAQGGTGADGGTRADGGIGAEGGTRAEGGIGAGDGDGVGGSATGRRRVGDGPADRVAEAVLLRDRALLELLYGTGVRVSEACGIDIADVDHGRRVVRVRGKGGRERAVPYGLPAQRALDEWLRQGRPVLAVPSSRDALLLGSRGGRLNPTSARRIVGGYAQAAGLPRISPHALRHSAATHLLEGGADLRAVQELLGHSSLASTQVYTHVSVDRLRNAYRQAHPRA</sequence>
<dbReference type="PANTHER" id="PTHR30349:SF77">
    <property type="entry name" value="TYROSINE RECOMBINASE XERC"/>
    <property type="match status" value="1"/>
</dbReference>
<dbReference type="SUPFAM" id="SSF56349">
    <property type="entry name" value="DNA breaking-rejoining enzymes"/>
    <property type="match status" value="1"/>
</dbReference>
<evidence type="ECO:0000256" key="3">
    <source>
        <dbReference type="ARBA" id="ARBA00022618"/>
    </source>
</evidence>
<dbReference type="GO" id="GO:0006313">
    <property type="term" value="P:DNA transposition"/>
    <property type="evidence" value="ECO:0007669"/>
    <property type="project" value="UniProtKB-UniRule"/>
</dbReference>
<keyword evidence="2 9" id="KW-0963">Cytoplasm</keyword>
<comment type="function">
    <text evidence="9">Site-specific tyrosine recombinase, which acts by catalyzing the cutting and rejoining of the recombining DNA molecules. The XerC-XerD complex is essential to convert dimers of the bacterial chromosome into monomers to permit their segregation at cell division. It also contributes to the segregational stability of plasmids.</text>
</comment>
<keyword evidence="4 9" id="KW-0159">Chromosome partition</keyword>
<feature type="compositionally biased region" description="Basic and acidic residues" evidence="10">
    <location>
        <begin position="178"/>
        <end position="187"/>
    </location>
</feature>
<evidence type="ECO:0000256" key="10">
    <source>
        <dbReference type="SAM" id="MobiDB-lite"/>
    </source>
</evidence>
<evidence type="ECO:0000256" key="4">
    <source>
        <dbReference type="ARBA" id="ARBA00022829"/>
    </source>
</evidence>
<dbReference type="Pfam" id="PF00589">
    <property type="entry name" value="Phage_integrase"/>
    <property type="match status" value="1"/>
</dbReference>
<dbReference type="InterPro" id="IPR023009">
    <property type="entry name" value="Tyrosine_recombinase_XerC/XerD"/>
</dbReference>
<dbReference type="InterPro" id="IPR044068">
    <property type="entry name" value="CB"/>
</dbReference>
<dbReference type="InterPro" id="IPR004107">
    <property type="entry name" value="Integrase_SAM-like_N"/>
</dbReference>
<feature type="domain" description="Tyr recombinase" evidence="11">
    <location>
        <begin position="229"/>
        <end position="405"/>
    </location>
</feature>
<dbReference type="GO" id="GO:0051301">
    <property type="term" value="P:cell division"/>
    <property type="evidence" value="ECO:0007669"/>
    <property type="project" value="UniProtKB-KW"/>
</dbReference>
<dbReference type="PANTHER" id="PTHR30349">
    <property type="entry name" value="PHAGE INTEGRASE-RELATED"/>
    <property type="match status" value="1"/>
</dbReference>
<feature type="active site" evidence="9">
    <location>
        <position position="360"/>
    </location>
</feature>
<feature type="compositionally biased region" description="Low complexity" evidence="10">
    <location>
        <begin position="150"/>
        <end position="159"/>
    </location>
</feature>
<evidence type="ECO:0000313" key="14">
    <source>
        <dbReference type="Proteomes" id="UP000292274"/>
    </source>
</evidence>
<dbReference type="InterPro" id="IPR011010">
    <property type="entry name" value="DNA_brk_join_enz"/>
</dbReference>
<feature type="active site" description="O-(3'-phospho-DNA)-tyrosine intermediate" evidence="9">
    <location>
        <position position="392"/>
    </location>
</feature>
<evidence type="ECO:0000313" key="13">
    <source>
        <dbReference type="EMBL" id="TCB96329.1"/>
    </source>
</evidence>
<dbReference type="InterPro" id="IPR013762">
    <property type="entry name" value="Integrase-like_cat_sf"/>
</dbReference>
<evidence type="ECO:0000256" key="7">
    <source>
        <dbReference type="ARBA" id="ARBA00023172"/>
    </source>
</evidence>
<comment type="caution">
    <text evidence="13">The sequence shown here is derived from an EMBL/GenBank/DDBJ whole genome shotgun (WGS) entry which is preliminary data.</text>
</comment>
<proteinExistence type="inferred from homology"/>
<dbReference type="Gene3D" id="1.10.443.10">
    <property type="entry name" value="Intergrase catalytic core"/>
    <property type="match status" value="1"/>
</dbReference>
<keyword evidence="8 9" id="KW-0131">Cell cycle</keyword>
<protein>
    <recommendedName>
        <fullName evidence="9">Tyrosine recombinase XerC</fullName>
    </recommendedName>
</protein>
<evidence type="ECO:0000256" key="2">
    <source>
        <dbReference type="ARBA" id="ARBA00022490"/>
    </source>
</evidence>
<dbReference type="InterPro" id="IPR050090">
    <property type="entry name" value="Tyrosine_recombinase_XerCD"/>
</dbReference>
<reference evidence="13 14" key="1">
    <citation type="submission" date="2019-02" db="EMBL/GenBank/DDBJ databases">
        <title>Jishengella sp. nov., isolated from a root of Zingiber montanum.</title>
        <authorList>
            <person name="Kuncharoen N."/>
            <person name="Kudo T."/>
            <person name="Masahiro Y."/>
            <person name="Ohkuma M."/>
            <person name="Tanasupawat S."/>
        </authorList>
    </citation>
    <scope>NUCLEOTIDE SEQUENCE [LARGE SCALE GENOMIC DNA]</scope>
    <source>
        <strain evidence="13 14">PLAI 1-1</strain>
    </source>
</reference>
<dbReference type="CDD" id="cd00798">
    <property type="entry name" value="INT_XerDC_C"/>
    <property type="match status" value="1"/>
</dbReference>
<dbReference type="OrthoDB" id="9801717at2"/>
<feature type="active site" evidence="9">
    <location>
        <position position="357"/>
    </location>
</feature>
<evidence type="ECO:0000259" key="11">
    <source>
        <dbReference type="PROSITE" id="PS51898"/>
    </source>
</evidence>
<dbReference type="EMBL" id="SJJR01000010">
    <property type="protein sequence ID" value="TCB96329.1"/>
    <property type="molecule type" value="Genomic_DNA"/>
</dbReference>
<keyword evidence="5 9" id="KW-0229">DNA integration</keyword>
<feature type="active site" evidence="9">
    <location>
        <position position="287"/>
    </location>
</feature>
<dbReference type="Pfam" id="PF02899">
    <property type="entry name" value="Phage_int_SAM_1"/>
    <property type="match status" value="1"/>
</dbReference>
<gene>
    <name evidence="9" type="primary">xerC</name>
    <name evidence="13" type="ORF">E0H26_16220</name>
</gene>
<dbReference type="Gene3D" id="1.10.150.130">
    <property type="match status" value="1"/>
</dbReference>
<comment type="subunit">
    <text evidence="9">Forms a cyclic heterotetrameric complex composed of two molecules of XerC and two molecules of XerD.</text>
</comment>
<keyword evidence="14" id="KW-1185">Reference proteome</keyword>
<dbReference type="InterPro" id="IPR010998">
    <property type="entry name" value="Integrase_recombinase_N"/>
</dbReference>
<evidence type="ECO:0000256" key="8">
    <source>
        <dbReference type="ARBA" id="ARBA00023306"/>
    </source>
</evidence>
<dbReference type="HAMAP" id="MF_01808">
    <property type="entry name" value="Recomb_XerC_XerD"/>
    <property type="match status" value="1"/>
</dbReference>
<dbReference type="GO" id="GO:0007059">
    <property type="term" value="P:chromosome segregation"/>
    <property type="evidence" value="ECO:0007669"/>
    <property type="project" value="UniProtKB-UniRule"/>
</dbReference>
<feature type="active site" evidence="9">
    <location>
        <position position="383"/>
    </location>
</feature>
<comment type="similarity">
    <text evidence="9">Belongs to the 'phage' integrase family. XerC subfamily.</text>
</comment>
<dbReference type="InterPro" id="IPR002104">
    <property type="entry name" value="Integrase_catalytic"/>
</dbReference>
<evidence type="ECO:0000256" key="9">
    <source>
        <dbReference type="HAMAP-Rule" id="MF_01808"/>
    </source>
</evidence>
<dbReference type="GO" id="GO:0005737">
    <property type="term" value="C:cytoplasm"/>
    <property type="evidence" value="ECO:0007669"/>
    <property type="project" value="UniProtKB-SubCell"/>
</dbReference>
<keyword evidence="7 9" id="KW-0233">DNA recombination</keyword>
<dbReference type="Proteomes" id="UP000292274">
    <property type="component" value="Unassembled WGS sequence"/>
</dbReference>
<organism evidence="13 14">
    <name type="scientific">Micromonospora zingiberis</name>
    <dbReference type="NCBI Taxonomy" id="2053011"/>
    <lineage>
        <taxon>Bacteria</taxon>
        <taxon>Bacillati</taxon>
        <taxon>Actinomycetota</taxon>
        <taxon>Actinomycetes</taxon>
        <taxon>Micromonosporales</taxon>
        <taxon>Micromonosporaceae</taxon>
        <taxon>Micromonospora</taxon>
    </lineage>
</organism>
<accession>A0A4R0GLF3</accession>
<feature type="region of interest" description="Disordered" evidence="10">
    <location>
        <begin position="126"/>
        <end position="238"/>
    </location>
</feature>
<dbReference type="GO" id="GO:0009037">
    <property type="term" value="F:tyrosine-based site-specific recombinase activity"/>
    <property type="evidence" value="ECO:0007669"/>
    <property type="project" value="UniProtKB-UniRule"/>
</dbReference>
<comment type="subcellular location">
    <subcellularLocation>
        <location evidence="1 9">Cytoplasm</location>
    </subcellularLocation>
</comment>
<dbReference type="GO" id="GO:0003677">
    <property type="term" value="F:DNA binding"/>
    <property type="evidence" value="ECO:0007669"/>
    <property type="project" value="UniProtKB-UniRule"/>
</dbReference>
<evidence type="ECO:0000256" key="1">
    <source>
        <dbReference type="ARBA" id="ARBA00004496"/>
    </source>
</evidence>
<name>A0A4R0GLF3_9ACTN</name>
<feature type="compositionally biased region" description="Gly residues" evidence="10">
    <location>
        <begin position="190"/>
        <end position="228"/>
    </location>
</feature>
<keyword evidence="6 9" id="KW-0238">DNA-binding</keyword>
<evidence type="ECO:0000256" key="5">
    <source>
        <dbReference type="ARBA" id="ARBA00022908"/>
    </source>
</evidence>
<dbReference type="PROSITE" id="PS51900">
    <property type="entry name" value="CB"/>
    <property type="match status" value="1"/>
</dbReference>
<keyword evidence="3 9" id="KW-0132">Cell division</keyword>
<evidence type="ECO:0000259" key="12">
    <source>
        <dbReference type="PROSITE" id="PS51900"/>
    </source>
</evidence>
<dbReference type="PROSITE" id="PS51898">
    <property type="entry name" value="TYR_RECOMBINASE"/>
    <property type="match status" value="1"/>
</dbReference>
<evidence type="ECO:0000256" key="6">
    <source>
        <dbReference type="ARBA" id="ARBA00023125"/>
    </source>
</evidence>
<dbReference type="SUPFAM" id="SSF47823">
    <property type="entry name" value="lambda integrase-like, N-terminal domain"/>
    <property type="match status" value="1"/>
</dbReference>